<dbReference type="Proteomes" id="UP000597206">
    <property type="component" value="Unassembled WGS sequence"/>
</dbReference>
<name>A0ABS0GKF3_9VIBR</name>
<sequence length="321" mass="37903">MTIARRQQVDLSITPYYHCVSRCVRRSFLCGIDAVSGRSYEHRRQWLESRILKLAQIYCIDICAYAVMSNHYHLVVHINRDKALNLSEEEVIQRWSIQHSLDEIMIRYRDQNIEDPQIKERCQKQIHVWRERLYSLSWMMRELNMAIALQANKEDQCTGHFWEGRYKSQALLDEQALLAAMTYVDLNPIRANIAHTPETSNHTSIKKRINSLRLNAKTPTGLAPFRRNANSSQRGYYLPFNFIDYLEWIDWYGRHNHHLTARGEIDVKQPPILARLSIAMPDFITTCANLEQRGRLWVGSRQTIEKTKHLIPRQRLQTVNF</sequence>
<feature type="domain" description="Transposase IS200-like" evidence="1">
    <location>
        <begin position="12"/>
        <end position="187"/>
    </location>
</feature>
<dbReference type="PANTHER" id="PTHR34322:SF2">
    <property type="entry name" value="TRANSPOSASE IS200-LIKE DOMAIN-CONTAINING PROTEIN"/>
    <property type="match status" value="1"/>
</dbReference>
<gene>
    <name evidence="2" type="ORF">I1A42_20040</name>
</gene>
<keyword evidence="3" id="KW-1185">Reference proteome</keyword>
<proteinExistence type="predicted"/>
<organism evidence="2 3">
    <name type="scientific">Vibrio nitrifigilis</name>
    <dbReference type="NCBI Taxonomy" id="2789781"/>
    <lineage>
        <taxon>Bacteria</taxon>
        <taxon>Pseudomonadati</taxon>
        <taxon>Pseudomonadota</taxon>
        <taxon>Gammaproteobacteria</taxon>
        <taxon>Vibrionales</taxon>
        <taxon>Vibrionaceae</taxon>
        <taxon>Vibrio</taxon>
    </lineage>
</organism>
<dbReference type="InterPro" id="IPR036515">
    <property type="entry name" value="Transposase_17_sf"/>
</dbReference>
<dbReference type="Gene3D" id="3.30.70.1290">
    <property type="entry name" value="Transposase IS200-like"/>
    <property type="match status" value="1"/>
</dbReference>
<dbReference type="PANTHER" id="PTHR34322">
    <property type="entry name" value="TRANSPOSASE, Y1_TNP DOMAIN-CONTAINING"/>
    <property type="match status" value="1"/>
</dbReference>
<evidence type="ECO:0000259" key="1">
    <source>
        <dbReference type="SMART" id="SM01321"/>
    </source>
</evidence>
<dbReference type="SUPFAM" id="SSF143422">
    <property type="entry name" value="Transposase IS200-like"/>
    <property type="match status" value="1"/>
</dbReference>
<reference evidence="2 3" key="1">
    <citation type="submission" date="2020-11" db="EMBL/GenBank/DDBJ databases">
        <title>Vibrio nitrifigilis sp. nov., a marine nitrogen-fixing bacterium isolated from the lagoon sediment of an islet inside an atoll.</title>
        <authorList>
            <person name="Wang L.-T."/>
            <person name="Shieh W.Y."/>
        </authorList>
    </citation>
    <scope>NUCLEOTIDE SEQUENCE [LARGE SCALE GENOMIC DNA]</scope>
    <source>
        <strain evidence="2 3">NFV-1</strain>
    </source>
</reference>
<dbReference type="InterPro" id="IPR002686">
    <property type="entry name" value="Transposase_17"/>
</dbReference>
<protein>
    <submittedName>
        <fullName evidence="2">Transposase</fullName>
    </submittedName>
</protein>
<dbReference type="RefSeq" id="WP_196124661.1">
    <property type="nucleotide sequence ID" value="NZ_JADPMR010000004.1"/>
</dbReference>
<dbReference type="SMART" id="SM01321">
    <property type="entry name" value="Y1_Tnp"/>
    <property type="match status" value="1"/>
</dbReference>
<evidence type="ECO:0000313" key="2">
    <source>
        <dbReference type="EMBL" id="MBF9002770.1"/>
    </source>
</evidence>
<accession>A0ABS0GKF3</accession>
<dbReference type="EMBL" id="JADPMR010000004">
    <property type="protein sequence ID" value="MBF9002770.1"/>
    <property type="molecule type" value="Genomic_DNA"/>
</dbReference>
<comment type="caution">
    <text evidence="2">The sequence shown here is derived from an EMBL/GenBank/DDBJ whole genome shotgun (WGS) entry which is preliminary data.</text>
</comment>
<evidence type="ECO:0000313" key="3">
    <source>
        <dbReference type="Proteomes" id="UP000597206"/>
    </source>
</evidence>